<comment type="catalytic activity">
    <reaction evidence="7 8">
        <text>N-terminal L-glutaminyl-[protein] + H2O = N-terminal L-glutamyl-[protein] + NH4(+)</text>
        <dbReference type="Rhea" id="RHEA:50680"/>
        <dbReference type="Rhea" id="RHEA-COMP:12668"/>
        <dbReference type="Rhea" id="RHEA-COMP:12777"/>
        <dbReference type="ChEBI" id="CHEBI:15377"/>
        <dbReference type="ChEBI" id="CHEBI:28938"/>
        <dbReference type="ChEBI" id="CHEBI:64721"/>
        <dbReference type="ChEBI" id="CHEBI:64722"/>
        <dbReference type="EC" id="3.5.1.122"/>
    </reaction>
</comment>
<proteinExistence type="inferred from homology"/>
<dbReference type="Proteomes" id="UP000002358">
    <property type="component" value="Chromosome 4"/>
</dbReference>
<evidence type="ECO:0000256" key="1">
    <source>
        <dbReference type="ARBA" id="ARBA00003923"/>
    </source>
</evidence>
<dbReference type="PANTHER" id="PTHR13035">
    <property type="entry name" value="PROTEIN N-TERMINAL GLUTAMINE AMIDOHYDROLASE"/>
    <property type="match status" value="1"/>
</dbReference>
<evidence type="ECO:0000256" key="4">
    <source>
        <dbReference type="ARBA" id="ARBA00012718"/>
    </source>
</evidence>
<comment type="function">
    <text evidence="1 8">Mediates the side-chain deamidation of N-terminal glutamine residues to glutamate, an important step in N-end rule pathway of protein degradation. Conversion of the resulting N-terminal glutamine to glutamate renders the protein susceptible to arginylation, polyubiquitination and degradation as specified by the N-end rule. Does not act on substrates with internal or C-terminal glutamine and does not act on non-glutamine residues in any position.</text>
</comment>
<keyword evidence="12" id="KW-1185">Reference proteome</keyword>
<feature type="compositionally biased region" description="Pro residues" evidence="9">
    <location>
        <begin position="210"/>
        <end position="219"/>
    </location>
</feature>
<comment type="subunit">
    <text evidence="3 8">Monomer.</text>
</comment>
<evidence type="ECO:0000256" key="7">
    <source>
        <dbReference type="ARBA" id="ARBA00048768"/>
    </source>
</evidence>
<dbReference type="GeneID" id="100122221"/>
<feature type="region of interest" description="Disordered" evidence="9">
    <location>
        <begin position="206"/>
        <end position="243"/>
    </location>
</feature>
<evidence type="ECO:0000313" key="11">
    <source>
        <dbReference type="EnsemblMetazoa" id="XP_001605824"/>
    </source>
</evidence>
<keyword evidence="6 8" id="KW-0378">Hydrolase</keyword>
<evidence type="ECO:0000256" key="9">
    <source>
        <dbReference type="SAM" id="MobiDB-lite"/>
    </source>
</evidence>
<comment type="similarity">
    <text evidence="2 8">Belongs to the NTAQ1 family.</text>
</comment>
<dbReference type="EnsemblMetazoa" id="XM_001605774">
    <property type="protein sequence ID" value="XP_001605824"/>
    <property type="gene ID" value="LOC100122221"/>
</dbReference>
<dbReference type="GO" id="GO:0005634">
    <property type="term" value="C:nucleus"/>
    <property type="evidence" value="ECO:0007669"/>
    <property type="project" value="TreeGrafter"/>
</dbReference>
<evidence type="ECO:0000256" key="2">
    <source>
        <dbReference type="ARBA" id="ARBA00008985"/>
    </source>
</evidence>
<dbReference type="AlphaFoldDB" id="A0A7M7GAU9"/>
<reference evidence="11" key="1">
    <citation type="submission" date="2021-01" db="UniProtKB">
        <authorList>
            <consortium name="EnsemblMetazoa"/>
        </authorList>
    </citation>
    <scope>IDENTIFICATION</scope>
</reference>
<name>A0A7M7GAU9_NASVI</name>
<evidence type="ECO:0000256" key="6">
    <source>
        <dbReference type="ARBA" id="ARBA00022801"/>
    </source>
</evidence>
<dbReference type="GO" id="GO:0008418">
    <property type="term" value="F:protein-N-terminal asparagine amidohydrolase activity"/>
    <property type="evidence" value="ECO:0007669"/>
    <property type="project" value="UniProtKB-UniRule"/>
</dbReference>
<dbReference type="Pfam" id="PF09764">
    <property type="entry name" value="Nt_Gln_amidase"/>
    <property type="match status" value="1"/>
</dbReference>
<evidence type="ECO:0000313" key="12">
    <source>
        <dbReference type="Proteomes" id="UP000002358"/>
    </source>
</evidence>
<dbReference type="RefSeq" id="XP_001605824.2">
    <property type="nucleotide sequence ID" value="XM_001605774.5"/>
</dbReference>
<evidence type="ECO:0000256" key="5">
    <source>
        <dbReference type="ARBA" id="ARBA00021247"/>
    </source>
</evidence>
<dbReference type="InParanoid" id="A0A7M7GAU9"/>
<evidence type="ECO:0000259" key="10">
    <source>
        <dbReference type="Pfam" id="PF09764"/>
    </source>
</evidence>
<organism evidence="11 12">
    <name type="scientific">Nasonia vitripennis</name>
    <name type="common">Parasitic wasp</name>
    <dbReference type="NCBI Taxonomy" id="7425"/>
    <lineage>
        <taxon>Eukaryota</taxon>
        <taxon>Metazoa</taxon>
        <taxon>Ecdysozoa</taxon>
        <taxon>Arthropoda</taxon>
        <taxon>Hexapoda</taxon>
        <taxon>Insecta</taxon>
        <taxon>Pterygota</taxon>
        <taxon>Neoptera</taxon>
        <taxon>Endopterygota</taxon>
        <taxon>Hymenoptera</taxon>
        <taxon>Apocrita</taxon>
        <taxon>Proctotrupomorpha</taxon>
        <taxon>Chalcidoidea</taxon>
        <taxon>Pteromalidae</taxon>
        <taxon>Pteromalinae</taxon>
        <taxon>Nasonia</taxon>
    </lineage>
</organism>
<accession>A0A7M7GAU9</accession>
<dbReference type="FunCoup" id="A0A7M7GAU9">
    <property type="interactions" value="1378"/>
</dbReference>
<dbReference type="InterPro" id="IPR023128">
    <property type="entry name" value="Prot_N_Gln_amidohydro_ab_roll"/>
</dbReference>
<sequence length="243" mass="27775">MAVESIVSGNTKPLVPLFSKRTDCVYTSCFCEENVWKLCQEVATKHGSELQHCYVAFISNPGRSVPLWRQRSGKDEDKIVLWDYHVILIYAPDERAVVYDLDSELPFPTHFWKYATETFRRDEALPPEWHRMFRLVSASDYLKHFASDRQHMKRKDGSWIKTPPDYSPISTPTCTDNLDSFIDMDPNTGLGTVMSLKQLFDRFYRSNVAPQPPPPPPPQAQAQAQATPTNGLRKHADMPSALV</sequence>
<dbReference type="GO" id="GO:0005829">
    <property type="term" value="C:cytosol"/>
    <property type="evidence" value="ECO:0007669"/>
    <property type="project" value="TreeGrafter"/>
</dbReference>
<dbReference type="OrthoDB" id="191192at2759"/>
<protein>
    <recommendedName>
        <fullName evidence="5 8">Protein N-terminal glutamine amidohydrolase</fullName>
        <ecNumber evidence="4 8">3.5.1.122</ecNumber>
    </recommendedName>
    <alternativeName>
        <fullName evidence="8">Protein NH2-terminal glutamine deamidase</fullName>
    </alternativeName>
</protein>
<evidence type="ECO:0000256" key="3">
    <source>
        <dbReference type="ARBA" id="ARBA00011245"/>
    </source>
</evidence>
<dbReference type="EC" id="3.5.1.122" evidence="4 8"/>
<dbReference type="InterPro" id="IPR037132">
    <property type="entry name" value="N_Gln_amidohydro_ab_roll_sf"/>
</dbReference>
<dbReference type="SMR" id="A0A7M7GAU9"/>
<dbReference type="FunFam" id="3.10.620.10:FF:000001">
    <property type="entry name" value="Blast:Protein N-terminal glutamine amidohydrolase"/>
    <property type="match status" value="1"/>
</dbReference>
<feature type="domain" description="Protein N-terminal glutamine amidohydrolase alpha beta roll" evidence="10">
    <location>
        <begin position="26"/>
        <end position="203"/>
    </location>
</feature>
<dbReference type="InterPro" id="IPR039733">
    <property type="entry name" value="NTAQ1"/>
</dbReference>
<dbReference type="GO" id="GO:0070773">
    <property type="term" value="F:protein-N-terminal glutamine amidohydrolase activity"/>
    <property type="evidence" value="ECO:0007669"/>
    <property type="project" value="UniProtKB-UniRule"/>
</dbReference>
<feature type="compositionally biased region" description="Low complexity" evidence="9">
    <location>
        <begin position="220"/>
        <end position="229"/>
    </location>
</feature>
<dbReference type="KEGG" id="nvi:100122221"/>
<dbReference type="Gene3D" id="3.10.620.10">
    <property type="entry name" value="Protein N-terminal glutamine amidohydrolase, alpha beta roll"/>
    <property type="match status" value="1"/>
</dbReference>
<evidence type="ECO:0000256" key="8">
    <source>
        <dbReference type="RuleBase" id="RU367082"/>
    </source>
</evidence>
<dbReference type="PANTHER" id="PTHR13035:SF0">
    <property type="entry name" value="PROTEIN N-TERMINAL GLUTAMINE AMIDOHYDROLASE"/>
    <property type="match status" value="1"/>
</dbReference>